<dbReference type="Pfam" id="PF00069">
    <property type="entry name" value="Pkinase"/>
    <property type="match status" value="1"/>
</dbReference>
<dbReference type="Gene3D" id="1.10.510.10">
    <property type="entry name" value="Transferase(Phosphotransferase) domain 1"/>
    <property type="match status" value="1"/>
</dbReference>
<evidence type="ECO:0000256" key="6">
    <source>
        <dbReference type="ARBA" id="ARBA00022723"/>
    </source>
</evidence>
<dbReference type="InterPro" id="IPR048288">
    <property type="entry name" value="PDCD10_N"/>
</dbReference>
<keyword evidence="9" id="KW-0067">ATP-binding</keyword>
<dbReference type="Gene3D" id="1.10.12.70">
    <property type="match status" value="1"/>
</dbReference>
<dbReference type="Pfam" id="PF20929">
    <property type="entry name" value="PDCD10_N"/>
    <property type="match status" value="1"/>
</dbReference>
<evidence type="ECO:0000256" key="11">
    <source>
        <dbReference type="ARBA" id="ARBA00047899"/>
    </source>
</evidence>
<comment type="cofactor">
    <cofactor evidence="1">
        <name>Mg(2+)</name>
        <dbReference type="ChEBI" id="CHEBI:18420"/>
    </cofactor>
</comment>
<feature type="non-terminal residue" evidence="15">
    <location>
        <position position="1"/>
    </location>
</feature>
<keyword evidence="4" id="KW-0963">Cytoplasm</keyword>
<keyword evidence="8 15" id="KW-0808">Transferase</keyword>
<feature type="domain" description="Protein kinase" evidence="14">
    <location>
        <begin position="1"/>
        <end position="75"/>
    </location>
</feature>
<evidence type="ECO:0000256" key="1">
    <source>
        <dbReference type="ARBA" id="ARBA00001946"/>
    </source>
</evidence>
<dbReference type="PANTHER" id="PTHR48012">
    <property type="entry name" value="STERILE20-LIKE KINASE, ISOFORM B-RELATED"/>
    <property type="match status" value="1"/>
</dbReference>
<dbReference type="GO" id="GO:0016301">
    <property type="term" value="F:kinase activity"/>
    <property type="evidence" value="ECO:0007669"/>
    <property type="project" value="UniProtKB-KW"/>
</dbReference>
<dbReference type="SUPFAM" id="SSF56112">
    <property type="entry name" value="Protein kinase-like (PK-like)"/>
    <property type="match status" value="1"/>
</dbReference>
<proteinExistence type="inferred from homology"/>
<comment type="similarity">
    <text evidence="3">Belongs to the protein kinase superfamily. STE Ser/Thr protein kinase family. STE20 subfamily.</text>
</comment>
<organism evidence="15 16">
    <name type="scientific">Characodon lateralis</name>
    <dbReference type="NCBI Taxonomy" id="208331"/>
    <lineage>
        <taxon>Eukaryota</taxon>
        <taxon>Metazoa</taxon>
        <taxon>Chordata</taxon>
        <taxon>Craniata</taxon>
        <taxon>Vertebrata</taxon>
        <taxon>Euteleostomi</taxon>
        <taxon>Actinopterygii</taxon>
        <taxon>Neopterygii</taxon>
        <taxon>Teleostei</taxon>
        <taxon>Neoteleostei</taxon>
        <taxon>Acanthomorphata</taxon>
        <taxon>Ovalentaria</taxon>
        <taxon>Atherinomorphae</taxon>
        <taxon>Cyprinodontiformes</taxon>
        <taxon>Goodeidae</taxon>
        <taxon>Characodon</taxon>
    </lineage>
</organism>
<keyword evidence="5" id="KW-0723">Serine/threonine-protein kinase</keyword>
<keyword evidence="10" id="KW-0460">Magnesium</keyword>
<evidence type="ECO:0000313" key="15">
    <source>
        <dbReference type="EMBL" id="MED6267763.1"/>
    </source>
</evidence>
<keyword evidence="16" id="KW-1185">Reference proteome</keyword>
<evidence type="ECO:0000313" key="16">
    <source>
        <dbReference type="Proteomes" id="UP001352852"/>
    </source>
</evidence>
<evidence type="ECO:0000256" key="7">
    <source>
        <dbReference type="ARBA" id="ARBA00022741"/>
    </source>
</evidence>
<reference evidence="15 16" key="1">
    <citation type="submission" date="2021-06" db="EMBL/GenBank/DDBJ databases">
        <authorList>
            <person name="Palmer J.M."/>
        </authorList>
    </citation>
    <scope>NUCLEOTIDE SEQUENCE [LARGE SCALE GENOMIC DNA]</scope>
    <source>
        <strain evidence="15 16">CL_MEX2019</strain>
        <tissue evidence="15">Muscle</tissue>
    </source>
</reference>
<evidence type="ECO:0000256" key="12">
    <source>
        <dbReference type="ARBA" id="ARBA00048679"/>
    </source>
</evidence>
<comment type="subcellular location">
    <subcellularLocation>
        <location evidence="2">Cytoplasm</location>
    </subcellularLocation>
</comment>
<dbReference type="EMBL" id="JAHUTJ010009392">
    <property type="protein sequence ID" value="MED6267763.1"/>
    <property type="molecule type" value="Genomic_DNA"/>
</dbReference>
<sequence length="233" mass="26043">ADIWSLGITAIELAKGEPPHSDLHPMKVLFLIPKNNPPTLEGNYCKPLKEFIEACLNKEPSFRPTAKELLKHKLIVRYAKKTSYLTELVDKYKRWKAEQSRTTESSSDESDSEQDGQASGGNDFGSDDWIFTIREKDPKKLQNGEGQSGVTDQTKDIPRRPYSQSLTTVISPALAELKARQEQVNGNPLVLDELREAILLAEEAYPGISDSLVAHMVQRLQSFSTSRRSSSSP</sequence>
<keyword evidence="8 15" id="KW-0418">Kinase</keyword>
<evidence type="ECO:0000256" key="3">
    <source>
        <dbReference type="ARBA" id="ARBA00008874"/>
    </source>
</evidence>
<evidence type="ECO:0000256" key="13">
    <source>
        <dbReference type="SAM" id="MobiDB-lite"/>
    </source>
</evidence>
<evidence type="ECO:0000256" key="8">
    <source>
        <dbReference type="ARBA" id="ARBA00022777"/>
    </source>
</evidence>
<dbReference type="PROSITE" id="PS50011">
    <property type="entry name" value="PROTEIN_KINASE_DOM"/>
    <property type="match status" value="1"/>
</dbReference>
<comment type="catalytic activity">
    <reaction evidence="12">
        <text>L-seryl-[protein] + ATP = O-phospho-L-seryl-[protein] + ADP + H(+)</text>
        <dbReference type="Rhea" id="RHEA:17989"/>
        <dbReference type="Rhea" id="RHEA-COMP:9863"/>
        <dbReference type="Rhea" id="RHEA-COMP:11604"/>
        <dbReference type="ChEBI" id="CHEBI:15378"/>
        <dbReference type="ChEBI" id="CHEBI:29999"/>
        <dbReference type="ChEBI" id="CHEBI:30616"/>
        <dbReference type="ChEBI" id="CHEBI:83421"/>
        <dbReference type="ChEBI" id="CHEBI:456216"/>
        <dbReference type="EC" id="2.7.11.1"/>
    </reaction>
</comment>
<evidence type="ECO:0000256" key="2">
    <source>
        <dbReference type="ARBA" id="ARBA00004496"/>
    </source>
</evidence>
<evidence type="ECO:0000256" key="10">
    <source>
        <dbReference type="ARBA" id="ARBA00022842"/>
    </source>
</evidence>
<feature type="region of interest" description="Disordered" evidence="13">
    <location>
        <begin position="96"/>
        <end position="164"/>
    </location>
</feature>
<feature type="compositionally biased region" description="Basic and acidic residues" evidence="13">
    <location>
        <begin position="133"/>
        <end position="142"/>
    </location>
</feature>
<name>A0ABU7D1Y0_9TELE</name>
<gene>
    <name evidence="15" type="primary">STK24_1</name>
    <name evidence="15" type="ORF">CHARACLAT_015392</name>
</gene>
<dbReference type="InterPro" id="IPR011009">
    <property type="entry name" value="Kinase-like_dom_sf"/>
</dbReference>
<dbReference type="InterPro" id="IPR000719">
    <property type="entry name" value="Prot_kinase_dom"/>
</dbReference>
<keyword evidence="7" id="KW-0547">Nucleotide-binding</keyword>
<comment type="caution">
    <text evidence="15">The sequence shown here is derived from an EMBL/GenBank/DDBJ whole genome shotgun (WGS) entry which is preliminary data.</text>
</comment>
<evidence type="ECO:0000256" key="5">
    <source>
        <dbReference type="ARBA" id="ARBA00022527"/>
    </source>
</evidence>
<protein>
    <submittedName>
        <fullName evidence="15">Serine/threonine-protein kinase 24</fullName>
    </submittedName>
</protein>
<comment type="catalytic activity">
    <reaction evidence="11">
        <text>L-threonyl-[protein] + ATP = O-phospho-L-threonyl-[protein] + ADP + H(+)</text>
        <dbReference type="Rhea" id="RHEA:46608"/>
        <dbReference type="Rhea" id="RHEA-COMP:11060"/>
        <dbReference type="Rhea" id="RHEA-COMP:11605"/>
        <dbReference type="ChEBI" id="CHEBI:15378"/>
        <dbReference type="ChEBI" id="CHEBI:30013"/>
        <dbReference type="ChEBI" id="CHEBI:30616"/>
        <dbReference type="ChEBI" id="CHEBI:61977"/>
        <dbReference type="ChEBI" id="CHEBI:456216"/>
        <dbReference type="EC" id="2.7.11.1"/>
    </reaction>
</comment>
<evidence type="ECO:0000256" key="9">
    <source>
        <dbReference type="ARBA" id="ARBA00022840"/>
    </source>
</evidence>
<dbReference type="InterPro" id="IPR046409">
    <property type="entry name" value="PDC10_dimerisation_sf"/>
</dbReference>
<dbReference type="InterPro" id="IPR050629">
    <property type="entry name" value="STE20/SPS1-PAK"/>
</dbReference>
<evidence type="ECO:0000259" key="14">
    <source>
        <dbReference type="PROSITE" id="PS50011"/>
    </source>
</evidence>
<dbReference type="PANTHER" id="PTHR48012:SF22">
    <property type="entry name" value="SERINE_THREONINE-PROTEIN KINASE 24"/>
    <property type="match status" value="1"/>
</dbReference>
<dbReference type="Proteomes" id="UP001352852">
    <property type="component" value="Unassembled WGS sequence"/>
</dbReference>
<keyword evidence="6" id="KW-0479">Metal-binding</keyword>
<evidence type="ECO:0000256" key="4">
    <source>
        <dbReference type="ARBA" id="ARBA00022490"/>
    </source>
</evidence>
<accession>A0ABU7D1Y0</accession>